<gene>
    <name evidence="7" type="ORF">JDV02_009512</name>
</gene>
<evidence type="ECO:0000256" key="2">
    <source>
        <dbReference type="ARBA" id="ARBA00023125"/>
    </source>
</evidence>
<evidence type="ECO:0000259" key="6">
    <source>
        <dbReference type="PROSITE" id="PS50048"/>
    </source>
</evidence>
<feature type="compositionally biased region" description="Low complexity" evidence="5">
    <location>
        <begin position="221"/>
        <end position="232"/>
    </location>
</feature>
<evidence type="ECO:0000256" key="5">
    <source>
        <dbReference type="SAM" id="MobiDB-lite"/>
    </source>
</evidence>
<dbReference type="Gene3D" id="4.10.240.10">
    <property type="entry name" value="Zn(2)-C6 fungal-type DNA-binding domain"/>
    <property type="match status" value="1"/>
</dbReference>
<keyword evidence="1" id="KW-0805">Transcription regulation</keyword>
<organism evidence="7 8">
    <name type="scientific">Purpureocillium takamizusanense</name>
    <dbReference type="NCBI Taxonomy" id="2060973"/>
    <lineage>
        <taxon>Eukaryota</taxon>
        <taxon>Fungi</taxon>
        <taxon>Dikarya</taxon>
        <taxon>Ascomycota</taxon>
        <taxon>Pezizomycotina</taxon>
        <taxon>Sordariomycetes</taxon>
        <taxon>Hypocreomycetidae</taxon>
        <taxon>Hypocreales</taxon>
        <taxon>Ophiocordycipitaceae</taxon>
        <taxon>Purpureocillium</taxon>
    </lineage>
</organism>
<reference evidence="7" key="1">
    <citation type="submission" date="2021-11" db="EMBL/GenBank/DDBJ databases">
        <title>Purpureocillium_takamizusanense_genome.</title>
        <authorList>
            <person name="Nguyen N.-H."/>
        </authorList>
    </citation>
    <scope>NUCLEOTIDE SEQUENCE</scope>
    <source>
        <strain evidence="7">PT3</strain>
    </source>
</reference>
<keyword evidence="4" id="KW-0539">Nucleus</keyword>
<dbReference type="OrthoDB" id="2328572at2759"/>
<dbReference type="GO" id="GO:0003677">
    <property type="term" value="F:DNA binding"/>
    <property type="evidence" value="ECO:0007669"/>
    <property type="project" value="UniProtKB-KW"/>
</dbReference>
<dbReference type="InterPro" id="IPR036864">
    <property type="entry name" value="Zn2-C6_fun-type_DNA-bd_sf"/>
</dbReference>
<dbReference type="PROSITE" id="PS00463">
    <property type="entry name" value="ZN2_CY6_FUNGAL_1"/>
    <property type="match status" value="1"/>
</dbReference>
<feature type="region of interest" description="Disordered" evidence="5">
    <location>
        <begin position="196"/>
        <end position="238"/>
    </location>
</feature>
<evidence type="ECO:0000256" key="3">
    <source>
        <dbReference type="ARBA" id="ARBA00023163"/>
    </source>
</evidence>
<evidence type="ECO:0000313" key="8">
    <source>
        <dbReference type="Proteomes" id="UP000829364"/>
    </source>
</evidence>
<dbReference type="SUPFAM" id="SSF57701">
    <property type="entry name" value="Zn2/Cys6 DNA-binding domain"/>
    <property type="match status" value="1"/>
</dbReference>
<protein>
    <recommendedName>
        <fullName evidence="6">Zn(2)-C6 fungal-type domain-containing protein</fullName>
    </recommendedName>
</protein>
<dbReference type="GO" id="GO:0000981">
    <property type="term" value="F:DNA-binding transcription factor activity, RNA polymerase II-specific"/>
    <property type="evidence" value="ECO:0007669"/>
    <property type="project" value="InterPro"/>
</dbReference>
<dbReference type="PANTHER" id="PTHR31069:SF31">
    <property type="entry name" value="MONODICTYPHENONE CLUSTER TRANSCRIPTION FACTOR-RELATED"/>
    <property type="match status" value="1"/>
</dbReference>
<dbReference type="GO" id="GO:0008270">
    <property type="term" value="F:zinc ion binding"/>
    <property type="evidence" value="ECO:0007669"/>
    <property type="project" value="InterPro"/>
</dbReference>
<dbReference type="CDD" id="cd00067">
    <property type="entry name" value="GAL4"/>
    <property type="match status" value="1"/>
</dbReference>
<dbReference type="InterPro" id="IPR050675">
    <property type="entry name" value="OAF3"/>
</dbReference>
<dbReference type="SMART" id="SM00066">
    <property type="entry name" value="GAL4"/>
    <property type="match status" value="1"/>
</dbReference>
<dbReference type="Proteomes" id="UP000829364">
    <property type="component" value="Chromosome 10"/>
</dbReference>
<name>A0A9Q8QPW4_9HYPO</name>
<dbReference type="PANTHER" id="PTHR31069">
    <property type="entry name" value="OLEATE-ACTIVATED TRANSCRIPTION FACTOR 1-RELATED"/>
    <property type="match status" value="1"/>
</dbReference>
<feature type="compositionally biased region" description="Low complexity" evidence="5">
    <location>
        <begin position="93"/>
        <end position="111"/>
    </location>
</feature>
<keyword evidence="8" id="KW-1185">Reference proteome</keyword>
<dbReference type="GeneID" id="72071457"/>
<dbReference type="Pfam" id="PF00172">
    <property type="entry name" value="Zn_clus"/>
    <property type="match status" value="1"/>
</dbReference>
<proteinExistence type="predicted"/>
<dbReference type="EMBL" id="CP086363">
    <property type="protein sequence ID" value="UNI23710.1"/>
    <property type="molecule type" value="Genomic_DNA"/>
</dbReference>
<feature type="domain" description="Zn(2)-C6 fungal-type" evidence="6">
    <location>
        <begin position="32"/>
        <end position="62"/>
    </location>
</feature>
<dbReference type="AlphaFoldDB" id="A0A9Q8QPW4"/>
<dbReference type="PRINTS" id="PR00755">
    <property type="entry name" value="AFLATOXINBRP"/>
</dbReference>
<feature type="region of interest" description="Disordered" evidence="5">
    <location>
        <begin position="70"/>
        <end position="111"/>
    </location>
</feature>
<evidence type="ECO:0000313" key="7">
    <source>
        <dbReference type="EMBL" id="UNI23710.1"/>
    </source>
</evidence>
<dbReference type="InterPro" id="IPR001138">
    <property type="entry name" value="Zn2Cys6_DnaBD"/>
</dbReference>
<sequence>MLLVQTIGADQPNSEQGGFSGWVAKPPRMRTACTQCHAAKIRCSGDKSGCQRCNSLGLHCEYVVSMVGRTPKRQRKSSEARSQRAHPSPPESQPSEQSLPRSSCPSTSGSVSEASVSAANAAGDNFDVSRTIFVSGPSMTQTDFTDDQLFDYLNDESWASGGAAVACPTGIDDGQNFPEATGFEIEGFSIPQDINPPATSGPCSSMAMPVNQPPSQSSGIPSFFPMSPRSPSHNAAAASGQSSQDWAQFVHVVALCKMVRLLESHVQTKSTAVDEVMRLNQACIRDISKISAKKEYMQCRSCPALISTIMELIVTLYEDITKHPSHEQLATSALSTPNAPFLQFGVFELDPEEQTVIRNRIIRKEAQKCVQIIQFLKRLLESELNTPDKGSAQSQALGNWYEGMERRMSDLVSSLVPLT</sequence>
<dbReference type="RefSeq" id="XP_047847191.1">
    <property type="nucleotide sequence ID" value="XM_047991181.1"/>
</dbReference>
<keyword evidence="2" id="KW-0238">DNA-binding</keyword>
<evidence type="ECO:0000256" key="1">
    <source>
        <dbReference type="ARBA" id="ARBA00023015"/>
    </source>
</evidence>
<dbReference type="PROSITE" id="PS50048">
    <property type="entry name" value="ZN2_CY6_FUNGAL_2"/>
    <property type="match status" value="1"/>
</dbReference>
<evidence type="ECO:0000256" key="4">
    <source>
        <dbReference type="ARBA" id="ARBA00023242"/>
    </source>
</evidence>
<accession>A0A9Q8QPW4</accession>
<keyword evidence="3" id="KW-0804">Transcription</keyword>